<dbReference type="EMBL" id="CAKMRJ010005790">
    <property type="protein sequence ID" value="CAH1454614.1"/>
    <property type="molecule type" value="Genomic_DNA"/>
</dbReference>
<evidence type="ECO:0000256" key="2">
    <source>
        <dbReference type="SAM" id="MobiDB-lite"/>
    </source>
</evidence>
<reference evidence="4 5" key="1">
    <citation type="submission" date="2022-01" db="EMBL/GenBank/DDBJ databases">
        <authorList>
            <person name="Xiong W."/>
            <person name="Schranz E."/>
        </authorList>
    </citation>
    <scope>NUCLEOTIDE SEQUENCE [LARGE SCALE GENOMIC DNA]</scope>
</reference>
<evidence type="ECO:0000313" key="4">
    <source>
        <dbReference type="EMBL" id="CAH1454614.1"/>
    </source>
</evidence>
<evidence type="ECO:0000313" key="5">
    <source>
        <dbReference type="Proteomes" id="UP001157418"/>
    </source>
</evidence>
<accession>A0AAU9PWR3</accession>
<sequence>MKTRTTAMVSNEGAPAAKSLTHKSQSLPLSGTSNMVIMVSGTIDDVLEAAELILAKLLNEGEPRTNARLIVPNSSCGGIIGKVGSMIRSFIEDSGANIKISPQDHNYIGLNDRLFNYVVCKYVVLLAEL</sequence>
<proteinExistence type="predicted"/>
<name>A0AAU9PWR3_9ASTR</name>
<comment type="caution">
    <text evidence="4">The sequence shown here is derived from an EMBL/GenBank/DDBJ whole genome shotgun (WGS) entry which is preliminary data.</text>
</comment>
<keyword evidence="5" id="KW-1185">Reference proteome</keyword>
<dbReference type="SUPFAM" id="SSF54791">
    <property type="entry name" value="Eukaryotic type KH-domain (KH-domain type I)"/>
    <property type="match status" value="1"/>
</dbReference>
<evidence type="ECO:0000259" key="3">
    <source>
        <dbReference type="Pfam" id="PF00013"/>
    </source>
</evidence>
<protein>
    <recommendedName>
        <fullName evidence="3">K Homology domain-containing protein</fullName>
    </recommendedName>
</protein>
<dbReference type="PANTHER" id="PTHR10288">
    <property type="entry name" value="KH DOMAIN CONTAINING RNA BINDING PROTEIN"/>
    <property type="match status" value="1"/>
</dbReference>
<dbReference type="InterPro" id="IPR004088">
    <property type="entry name" value="KH_dom_type_1"/>
</dbReference>
<dbReference type="Gene3D" id="3.30.310.210">
    <property type="match status" value="1"/>
</dbReference>
<evidence type="ECO:0000256" key="1">
    <source>
        <dbReference type="PROSITE-ProRule" id="PRU00117"/>
    </source>
</evidence>
<keyword evidence="1" id="KW-0694">RNA-binding</keyword>
<feature type="region of interest" description="Disordered" evidence="2">
    <location>
        <begin position="1"/>
        <end position="22"/>
    </location>
</feature>
<dbReference type="Pfam" id="PF00013">
    <property type="entry name" value="KH_1"/>
    <property type="match status" value="1"/>
</dbReference>
<dbReference type="PROSITE" id="PS50084">
    <property type="entry name" value="KH_TYPE_1"/>
    <property type="match status" value="1"/>
</dbReference>
<dbReference type="AlphaFoldDB" id="A0AAU9PWR3"/>
<gene>
    <name evidence="4" type="ORF">LVIROSA_LOCUS39783</name>
</gene>
<dbReference type="Proteomes" id="UP001157418">
    <property type="component" value="Unassembled WGS sequence"/>
</dbReference>
<feature type="domain" description="K Homology" evidence="3">
    <location>
        <begin position="67"/>
        <end position="113"/>
    </location>
</feature>
<dbReference type="GO" id="GO:0003723">
    <property type="term" value="F:RNA binding"/>
    <property type="evidence" value="ECO:0007669"/>
    <property type="project" value="UniProtKB-UniRule"/>
</dbReference>
<dbReference type="InterPro" id="IPR036612">
    <property type="entry name" value="KH_dom_type_1_sf"/>
</dbReference>
<organism evidence="4 5">
    <name type="scientific">Lactuca virosa</name>
    <dbReference type="NCBI Taxonomy" id="75947"/>
    <lineage>
        <taxon>Eukaryota</taxon>
        <taxon>Viridiplantae</taxon>
        <taxon>Streptophyta</taxon>
        <taxon>Embryophyta</taxon>
        <taxon>Tracheophyta</taxon>
        <taxon>Spermatophyta</taxon>
        <taxon>Magnoliopsida</taxon>
        <taxon>eudicotyledons</taxon>
        <taxon>Gunneridae</taxon>
        <taxon>Pentapetalae</taxon>
        <taxon>asterids</taxon>
        <taxon>campanulids</taxon>
        <taxon>Asterales</taxon>
        <taxon>Asteraceae</taxon>
        <taxon>Cichorioideae</taxon>
        <taxon>Cichorieae</taxon>
        <taxon>Lactucinae</taxon>
        <taxon>Lactuca</taxon>
    </lineage>
</organism>